<evidence type="ECO:0000313" key="6">
    <source>
        <dbReference type="Proteomes" id="UP001500212"/>
    </source>
</evidence>
<keyword evidence="2" id="KW-0648">Protein biosynthesis</keyword>
<dbReference type="SUPFAM" id="SSF52540">
    <property type="entry name" value="P-loop containing nucleoside triphosphate hydrolases"/>
    <property type="match status" value="1"/>
</dbReference>
<gene>
    <name evidence="5" type="ORF">GCM10023195_29240</name>
</gene>
<keyword evidence="3" id="KW-0342">GTP-binding</keyword>
<dbReference type="SUPFAM" id="SSF50447">
    <property type="entry name" value="Translation proteins"/>
    <property type="match status" value="1"/>
</dbReference>
<feature type="compositionally biased region" description="Low complexity" evidence="4">
    <location>
        <begin position="143"/>
        <end position="154"/>
    </location>
</feature>
<evidence type="ECO:0000256" key="2">
    <source>
        <dbReference type="ARBA" id="ARBA00022917"/>
    </source>
</evidence>
<protein>
    <submittedName>
        <fullName evidence="5">Uncharacterized protein</fullName>
    </submittedName>
</protein>
<evidence type="ECO:0000313" key="5">
    <source>
        <dbReference type="EMBL" id="GAA4607642.1"/>
    </source>
</evidence>
<evidence type="ECO:0000256" key="1">
    <source>
        <dbReference type="ARBA" id="ARBA00022741"/>
    </source>
</evidence>
<dbReference type="PANTHER" id="PTHR43261:SF1">
    <property type="entry name" value="RIBOSOME-RELEASING FACTOR 2, MITOCHONDRIAL"/>
    <property type="match status" value="1"/>
</dbReference>
<evidence type="ECO:0000256" key="3">
    <source>
        <dbReference type="ARBA" id="ARBA00023134"/>
    </source>
</evidence>
<dbReference type="PANTHER" id="PTHR43261">
    <property type="entry name" value="TRANSLATION ELONGATION FACTOR G-RELATED"/>
    <property type="match status" value="1"/>
</dbReference>
<dbReference type="InterPro" id="IPR009000">
    <property type="entry name" value="Transl_B-barrel_sf"/>
</dbReference>
<dbReference type="EMBL" id="BAABHJ010000006">
    <property type="protein sequence ID" value="GAA4607642.1"/>
    <property type="molecule type" value="Genomic_DNA"/>
</dbReference>
<dbReference type="Proteomes" id="UP001500212">
    <property type="component" value="Unassembled WGS sequence"/>
</dbReference>
<feature type="region of interest" description="Disordered" evidence="4">
    <location>
        <begin position="133"/>
        <end position="154"/>
    </location>
</feature>
<keyword evidence="1" id="KW-0547">Nucleotide-binding</keyword>
<proteinExistence type="predicted"/>
<keyword evidence="6" id="KW-1185">Reference proteome</keyword>
<comment type="caution">
    <text evidence="5">The sequence shown here is derived from an EMBL/GenBank/DDBJ whole genome shotgun (WGS) entry which is preliminary data.</text>
</comment>
<sequence length="154" mass="16381">MARQARGETLAEHDEEVMRFFADGLEPPEDLLHAAIRRVAIASGGSEGPTVTPVLCGTAFKNKGVQPLLDAAVRYLPSPLDVEAVDVRRGAAIRPADDEPLTALVFKILTDAHLGRPASVRIYAGRLEPGATVRRAGRRPDRPGAGAPGPVTFQ</sequence>
<evidence type="ECO:0000256" key="4">
    <source>
        <dbReference type="SAM" id="MobiDB-lite"/>
    </source>
</evidence>
<dbReference type="InterPro" id="IPR027417">
    <property type="entry name" value="P-loop_NTPase"/>
</dbReference>
<dbReference type="Gene3D" id="2.40.30.10">
    <property type="entry name" value="Translation factors"/>
    <property type="match status" value="1"/>
</dbReference>
<name>A0ABP8TGE4_9ACTN</name>
<dbReference type="Gene3D" id="3.40.50.300">
    <property type="entry name" value="P-loop containing nucleotide triphosphate hydrolases"/>
    <property type="match status" value="1"/>
</dbReference>
<organism evidence="5 6">
    <name type="scientific">Actinoallomurus liliacearum</name>
    <dbReference type="NCBI Taxonomy" id="1080073"/>
    <lineage>
        <taxon>Bacteria</taxon>
        <taxon>Bacillati</taxon>
        <taxon>Actinomycetota</taxon>
        <taxon>Actinomycetes</taxon>
        <taxon>Streptosporangiales</taxon>
        <taxon>Thermomonosporaceae</taxon>
        <taxon>Actinoallomurus</taxon>
    </lineage>
</organism>
<accession>A0ABP8TGE4</accession>
<reference evidence="6" key="1">
    <citation type="journal article" date="2019" name="Int. J. Syst. Evol. Microbiol.">
        <title>The Global Catalogue of Microorganisms (GCM) 10K type strain sequencing project: providing services to taxonomists for standard genome sequencing and annotation.</title>
        <authorList>
            <consortium name="The Broad Institute Genomics Platform"/>
            <consortium name="The Broad Institute Genome Sequencing Center for Infectious Disease"/>
            <person name="Wu L."/>
            <person name="Ma J."/>
        </authorList>
    </citation>
    <scope>NUCLEOTIDE SEQUENCE [LARGE SCALE GENOMIC DNA]</scope>
    <source>
        <strain evidence="6">JCM 17938</strain>
    </source>
</reference>